<protein>
    <submittedName>
        <fullName evidence="1">Uncharacterized protein</fullName>
    </submittedName>
</protein>
<keyword evidence="2" id="KW-1185">Reference proteome</keyword>
<dbReference type="EMBL" id="CP009056">
    <property type="protein sequence ID" value="AJA44939.1"/>
    <property type="molecule type" value="Genomic_DNA"/>
</dbReference>
<name>A0A0A7S092_FRIPE</name>
<gene>
    <name evidence="1" type="ORF">FPB0191_01115</name>
</gene>
<dbReference type="Proteomes" id="UP000030901">
    <property type="component" value="Chromosome"/>
</dbReference>
<accession>A0A0A7S092</accession>
<evidence type="ECO:0000313" key="1">
    <source>
        <dbReference type="EMBL" id="AJA44939.1"/>
    </source>
</evidence>
<sequence>MYAEAISANDCITNQHLRRLDHEEDLKRNQELIIENQAIEEAKKLINGSYTKEYDEFINEITWIDEKLAVRLFKLEKKLLTYKRLNRLRDVMKSILTELAIRYFMDKHRRISKFNQFMTCSLP</sequence>
<dbReference type="RefSeq" id="WP_039104541.1">
    <property type="nucleotide sequence ID" value="NZ_CAMLJH010000008.1"/>
</dbReference>
<proteinExistence type="predicted"/>
<dbReference type="KEGG" id="fpp:FPB0191_01115"/>
<evidence type="ECO:0000313" key="2">
    <source>
        <dbReference type="Proteomes" id="UP000030901"/>
    </source>
</evidence>
<organism evidence="1 2">
    <name type="scientific">Frischella perrara</name>
    <dbReference type="NCBI Taxonomy" id="1267021"/>
    <lineage>
        <taxon>Bacteria</taxon>
        <taxon>Pseudomonadati</taxon>
        <taxon>Pseudomonadota</taxon>
        <taxon>Gammaproteobacteria</taxon>
        <taxon>Orbales</taxon>
        <taxon>Orbaceae</taxon>
        <taxon>Frischella</taxon>
    </lineage>
</organism>
<reference evidence="1 2" key="1">
    <citation type="journal article" date="2014" name="Appl. Environ. Microbiol.">
        <title>Gut symbionts from distinct hosts exhibit genotoxic activity via divergent colibactin biosynthetic pathways.</title>
        <authorList>
            <person name="Engel P."/>
            <person name="Vizcaino M.I."/>
            <person name="Crawford J.M."/>
        </authorList>
    </citation>
    <scope>NUCLEOTIDE SEQUENCE [LARGE SCALE GENOMIC DNA]</scope>
    <source>
        <strain evidence="1 2">PEB0191</strain>
    </source>
</reference>
<dbReference type="AlphaFoldDB" id="A0A0A7S092"/>
<dbReference type="HOGENOM" id="CLU_2011910_0_0_6"/>